<name>A0A367U802_9PROT</name>
<dbReference type="PROSITE" id="PS51257">
    <property type="entry name" value="PROKAR_LIPOPROTEIN"/>
    <property type="match status" value="1"/>
</dbReference>
<dbReference type="RefSeq" id="WP_114123304.1">
    <property type="nucleotide sequence ID" value="NZ_JPWA01000031.1"/>
</dbReference>
<feature type="chain" id="PRO_5016927308" description="Lipoprotein" evidence="1">
    <location>
        <begin position="28"/>
        <end position="194"/>
    </location>
</feature>
<dbReference type="Proteomes" id="UP000252419">
    <property type="component" value="Unassembled WGS sequence"/>
</dbReference>
<sequence>MNIRRAGPLSGLVVSALILSGCVQPTAQNNPTADMTTEIVTPWGTTVAASSSPGSMSAAGANAANGKFVVASDPKMTTITEMQRQQIDEARVALGILDRMAQRCVQDNDPAACNTLQTNWPTLSQQLRKSLSIISGDSMGRMPSAGAPIMSNPTTAGAIPGLVTSPAPAPTTMPQNGAPTMEKTIPMMSNPVDG</sequence>
<proteinExistence type="predicted"/>
<evidence type="ECO:0000256" key="1">
    <source>
        <dbReference type="SAM" id="SignalP"/>
    </source>
</evidence>
<keyword evidence="3" id="KW-1185">Reference proteome</keyword>
<dbReference type="EMBL" id="JPWA01000031">
    <property type="protein sequence ID" value="RCK04378.1"/>
    <property type="molecule type" value="Genomic_DNA"/>
</dbReference>
<protein>
    <recommendedName>
        <fullName evidence="4">Lipoprotein</fullName>
    </recommendedName>
</protein>
<evidence type="ECO:0008006" key="4">
    <source>
        <dbReference type="Google" id="ProtNLM"/>
    </source>
</evidence>
<gene>
    <name evidence="2" type="ORF">TH5_20150</name>
</gene>
<accession>A0A367U802</accession>
<dbReference type="AlphaFoldDB" id="A0A367U802"/>
<keyword evidence="1" id="KW-0732">Signal</keyword>
<evidence type="ECO:0000313" key="3">
    <source>
        <dbReference type="Proteomes" id="UP000252419"/>
    </source>
</evidence>
<reference evidence="2 3" key="1">
    <citation type="submission" date="2014-07" db="EMBL/GenBank/DDBJ databases">
        <title>Draft genome sequence of Thalassospira xianhensis P-4 (MCCC 1A02616).</title>
        <authorList>
            <person name="Lai Q."/>
            <person name="Shao Z."/>
        </authorList>
    </citation>
    <scope>NUCLEOTIDE SEQUENCE [LARGE SCALE GENOMIC DNA]</scope>
    <source>
        <strain evidence="2 3">MCCC 1A02616</strain>
    </source>
</reference>
<organism evidence="2 3">
    <name type="scientific">Thalassospira xianhensis MCCC 1A02616</name>
    <dbReference type="NCBI Taxonomy" id="1177929"/>
    <lineage>
        <taxon>Bacteria</taxon>
        <taxon>Pseudomonadati</taxon>
        <taxon>Pseudomonadota</taxon>
        <taxon>Alphaproteobacteria</taxon>
        <taxon>Rhodospirillales</taxon>
        <taxon>Thalassospiraceae</taxon>
        <taxon>Thalassospira</taxon>
    </lineage>
</organism>
<comment type="caution">
    <text evidence="2">The sequence shown here is derived from an EMBL/GenBank/DDBJ whole genome shotgun (WGS) entry which is preliminary data.</text>
</comment>
<evidence type="ECO:0000313" key="2">
    <source>
        <dbReference type="EMBL" id="RCK04378.1"/>
    </source>
</evidence>
<feature type="signal peptide" evidence="1">
    <location>
        <begin position="1"/>
        <end position="27"/>
    </location>
</feature>